<reference evidence="2 3" key="1">
    <citation type="submission" date="2016-10" db="EMBL/GenBank/DDBJ databases">
        <authorList>
            <person name="de Groot N.N."/>
        </authorList>
    </citation>
    <scope>NUCLEOTIDE SEQUENCE [LARGE SCALE GENOMIC DNA]</scope>
    <source>
        <strain evidence="2 3">DSM 21001</strain>
    </source>
</reference>
<dbReference type="AlphaFoldDB" id="A0A1I6M4H7"/>
<organism evidence="2 3">
    <name type="scientific">Granulicella pectinivorans</name>
    <dbReference type="NCBI Taxonomy" id="474950"/>
    <lineage>
        <taxon>Bacteria</taxon>
        <taxon>Pseudomonadati</taxon>
        <taxon>Acidobacteriota</taxon>
        <taxon>Terriglobia</taxon>
        <taxon>Terriglobales</taxon>
        <taxon>Acidobacteriaceae</taxon>
        <taxon>Granulicella</taxon>
    </lineage>
</organism>
<keyword evidence="3" id="KW-1185">Reference proteome</keyword>
<feature type="compositionally biased region" description="Basic and acidic residues" evidence="1">
    <location>
        <begin position="45"/>
        <end position="54"/>
    </location>
</feature>
<evidence type="ECO:0000256" key="1">
    <source>
        <dbReference type="SAM" id="MobiDB-lite"/>
    </source>
</evidence>
<dbReference type="Proteomes" id="UP000199024">
    <property type="component" value="Unassembled WGS sequence"/>
</dbReference>
<dbReference type="EMBL" id="FOZL01000001">
    <property type="protein sequence ID" value="SFS10615.1"/>
    <property type="molecule type" value="Genomic_DNA"/>
</dbReference>
<evidence type="ECO:0000313" key="3">
    <source>
        <dbReference type="Proteomes" id="UP000199024"/>
    </source>
</evidence>
<protein>
    <submittedName>
        <fullName evidence="2">Uncharacterized protein</fullName>
    </submittedName>
</protein>
<accession>A0A1I6M4H7</accession>
<dbReference type="RefSeq" id="WP_089838592.1">
    <property type="nucleotide sequence ID" value="NZ_FOZL01000001.1"/>
</dbReference>
<gene>
    <name evidence="2" type="ORF">SAMN05421771_1821</name>
</gene>
<name>A0A1I6M4H7_9BACT</name>
<proteinExistence type="predicted"/>
<sequence length="66" mass="7445">MSELNPMALAREFYSRATPYRLLKRVAGIAFNFSSVSLEAYEQQHAEKPAEAKPRMHGLHPAFPAL</sequence>
<evidence type="ECO:0000313" key="2">
    <source>
        <dbReference type="EMBL" id="SFS10615.1"/>
    </source>
</evidence>
<feature type="region of interest" description="Disordered" evidence="1">
    <location>
        <begin position="45"/>
        <end position="66"/>
    </location>
</feature>